<evidence type="ECO:0000313" key="3">
    <source>
        <dbReference type="Proteomes" id="UP000726777"/>
    </source>
</evidence>
<gene>
    <name evidence="2" type="ORF">IB292_02620</name>
</gene>
<protein>
    <submittedName>
        <fullName evidence="2">Uncharacterized protein</fullName>
    </submittedName>
</protein>
<dbReference type="EMBL" id="JACVHL010000002">
    <property type="protein sequence ID" value="MCC3803923.1"/>
    <property type="molecule type" value="Genomic_DNA"/>
</dbReference>
<accession>A0A9Q3YHK4</accession>
<organism evidence="2 3">
    <name type="scientific">Vibrio parahaemolyticus</name>
    <dbReference type="NCBI Taxonomy" id="670"/>
    <lineage>
        <taxon>Bacteria</taxon>
        <taxon>Pseudomonadati</taxon>
        <taxon>Pseudomonadota</taxon>
        <taxon>Gammaproteobacteria</taxon>
        <taxon>Vibrionales</taxon>
        <taxon>Vibrionaceae</taxon>
        <taxon>Vibrio</taxon>
    </lineage>
</organism>
<keyword evidence="1" id="KW-0732">Signal</keyword>
<comment type="caution">
    <text evidence="2">The sequence shown here is derived from an EMBL/GenBank/DDBJ whole genome shotgun (WGS) entry which is preliminary data.</text>
</comment>
<proteinExistence type="predicted"/>
<evidence type="ECO:0000313" key="2">
    <source>
        <dbReference type="EMBL" id="MCC3803923.1"/>
    </source>
</evidence>
<reference evidence="2" key="1">
    <citation type="submission" date="2020-09" db="EMBL/GenBank/DDBJ databases">
        <title>Genome sequence of Vibrio parahaemolyticus isolates.</title>
        <authorList>
            <person name="Hammerl J.A."/>
            <person name="Strauch E."/>
        </authorList>
    </citation>
    <scope>NUCLEOTIDE SEQUENCE</scope>
    <source>
        <strain evidence="2">17-VB00146</strain>
    </source>
</reference>
<name>A0A9Q3YHK4_VIBPH</name>
<feature type="chain" id="PRO_5040248903" evidence="1">
    <location>
        <begin position="19"/>
        <end position="150"/>
    </location>
</feature>
<dbReference type="AlphaFoldDB" id="A0A9Q3YHK4"/>
<feature type="signal peptide" evidence="1">
    <location>
        <begin position="1"/>
        <end position="18"/>
    </location>
</feature>
<dbReference type="Proteomes" id="UP000726777">
    <property type="component" value="Unassembled WGS sequence"/>
</dbReference>
<evidence type="ECO:0000256" key="1">
    <source>
        <dbReference type="SAM" id="SignalP"/>
    </source>
</evidence>
<dbReference type="RefSeq" id="WP_228085597.1">
    <property type="nucleotide sequence ID" value="NZ_JACVHL010000002.1"/>
</dbReference>
<sequence length="150" mass="16647">MKQLLLAALLVSSTSAWGDADIVISREMFCSMHESLLSTTGLIDAAEMAGLVQHLPGFNFAKSDIERTINHSSKLWQEECLGIESGFEVEVKDTYMQNQIDEFNPTKEQADKLAELASEWVLLLGSSMDTSDIKKQIDSLQAEIRANKAH</sequence>